<dbReference type="Gene3D" id="2.20.200.10">
    <property type="entry name" value="Outer membrane efflux proteins (OEP)"/>
    <property type="match status" value="1"/>
</dbReference>
<evidence type="ECO:0000256" key="2">
    <source>
        <dbReference type="ARBA" id="ARBA00007613"/>
    </source>
</evidence>
<dbReference type="SUPFAM" id="SSF56954">
    <property type="entry name" value="Outer membrane efflux proteins (OEP)"/>
    <property type="match status" value="1"/>
</dbReference>
<dbReference type="GO" id="GO:0005886">
    <property type="term" value="C:plasma membrane"/>
    <property type="evidence" value="ECO:0007669"/>
    <property type="project" value="UniProtKB-SubCell"/>
</dbReference>
<dbReference type="OrthoDB" id="7181739at2"/>
<evidence type="ECO:0000256" key="5">
    <source>
        <dbReference type="ARBA" id="ARBA00022729"/>
    </source>
</evidence>
<dbReference type="PANTHER" id="PTHR30203">
    <property type="entry name" value="OUTER MEMBRANE CATION EFFLUX PROTEIN"/>
    <property type="match status" value="1"/>
</dbReference>
<dbReference type="InterPro" id="IPR010131">
    <property type="entry name" value="MdtP/NodT-like"/>
</dbReference>
<keyword evidence="4 9" id="KW-0812">Transmembrane</keyword>
<gene>
    <name evidence="10" type="ORF">FJU08_02110</name>
</gene>
<dbReference type="EMBL" id="VHLG01000001">
    <property type="protein sequence ID" value="TPW33376.1"/>
    <property type="molecule type" value="Genomic_DNA"/>
</dbReference>
<keyword evidence="11" id="KW-1185">Reference proteome</keyword>
<organism evidence="10 11">
    <name type="scientific">Martelella alba</name>
    <dbReference type="NCBI Taxonomy" id="2590451"/>
    <lineage>
        <taxon>Bacteria</taxon>
        <taxon>Pseudomonadati</taxon>
        <taxon>Pseudomonadota</taxon>
        <taxon>Alphaproteobacteria</taxon>
        <taxon>Hyphomicrobiales</taxon>
        <taxon>Aurantimonadaceae</taxon>
        <taxon>Martelella</taxon>
    </lineage>
</organism>
<dbReference type="GO" id="GO:0015562">
    <property type="term" value="F:efflux transmembrane transporter activity"/>
    <property type="evidence" value="ECO:0007669"/>
    <property type="project" value="InterPro"/>
</dbReference>
<evidence type="ECO:0000256" key="6">
    <source>
        <dbReference type="ARBA" id="ARBA00023136"/>
    </source>
</evidence>
<evidence type="ECO:0000256" key="1">
    <source>
        <dbReference type="ARBA" id="ARBA00004370"/>
    </source>
</evidence>
<accession>A0A506UJ83</accession>
<comment type="subcellular location">
    <subcellularLocation>
        <location evidence="9">Cell membrane</location>
        <topology evidence="9">Lipid-anchor</topology>
    </subcellularLocation>
    <subcellularLocation>
        <location evidence="1">Membrane</location>
    </subcellularLocation>
</comment>
<dbReference type="PANTHER" id="PTHR30203:SF20">
    <property type="entry name" value="MULTIDRUG RESISTANCE OUTER MEMBRANE PROTEIN MDTP-RELATED"/>
    <property type="match status" value="1"/>
</dbReference>
<keyword evidence="5" id="KW-0732">Signal</keyword>
<dbReference type="Proteomes" id="UP000318801">
    <property type="component" value="Unassembled WGS sequence"/>
</dbReference>
<keyword evidence="3 9" id="KW-1134">Transmembrane beta strand</keyword>
<evidence type="ECO:0000256" key="9">
    <source>
        <dbReference type="RuleBase" id="RU362097"/>
    </source>
</evidence>
<evidence type="ECO:0000256" key="3">
    <source>
        <dbReference type="ARBA" id="ARBA00022452"/>
    </source>
</evidence>
<dbReference type="Pfam" id="PF02321">
    <property type="entry name" value="OEP"/>
    <property type="match status" value="2"/>
</dbReference>
<dbReference type="AlphaFoldDB" id="A0A506UJ83"/>
<comment type="caution">
    <text evidence="10">The sequence shown here is derived from an EMBL/GenBank/DDBJ whole genome shotgun (WGS) entry which is preliminary data.</text>
</comment>
<evidence type="ECO:0000313" key="11">
    <source>
        <dbReference type="Proteomes" id="UP000318801"/>
    </source>
</evidence>
<proteinExistence type="inferred from homology"/>
<name>A0A506UJ83_9HYPH</name>
<evidence type="ECO:0000256" key="8">
    <source>
        <dbReference type="ARBA" id="ARBA00023288"/>
    </source>
</evidence>
<dbReference type="NCBIfam" id="TIGR01845">
    <property type="entry name" value="outer_NodT"/>
    <property type="match status" value="1"/>
</dbReference>
<evidence type="ECO:0000256" key="7">
    <source>
        <dbReference type="ARBA" id="ARBA00023139"/>
    </source>
</evidence>
<evidence type="ECO:0000313" key="10">
    <source>
        <dbReference type="EMBL" id="TPW33376.1"/>
    </source>
</evidence>
<reference evidence="10 11" key="1">
    <citation type="submission" date="2019-06" db="EMBL/GenBank/DDBJ databases">
        <authorList>
            <person name="Li M."/>
        </authorList>
    </citation>
    <scope>NUCLEOTIDE SEQUENCE [LARGE SCALE GENOMIC DNA]</scope>
    <source>
        <strain evidence="10 11">BGMRC2036</strain>
    </source>
</reference>
<keyword evidence="6 9" id="KW-0472">Membrane</keyword>
<dbReference type="Gene3D" id="1.20.1600.10">
    <property type="entry name" value="Outer membrane efflux proteins (OEP)"/>
    <property type="match status" value="1"/>
</dbReference>
<evidence type="ECO:0000256" key="4">
    <source>
        <dbReference type="ARBA" id="ARBA00022692"/>
    </source>
</evidence>
<protein>
    <submittedName>
        <fullName evidence="10">Efflux transporter outer membrane subunit</fullName>
    </submittedName>
</protein>
<keyword evidence="8 9" id="KW-0449">Lipoprotein</keyword>
<comment type="similarity">
    <text evidence="2 9">Belongs to the outer membrane factor (OMF) (TC 1.B.17) family.</text>
</comment>
<keyword evidence="7 9" id="KW-0564">Palmitate</keyword>
<sequence length="482" mass="50568">MPMLDCHYATLGRAAFFVAVAGLAGGCTTSGEPPAATIKPVSSYQTAQSLKAGTSVWPGEGWWTQYGDPQLSALIEEGLRDAPDMRAAAARLAIADSGIGTAKSALLPSLNANASVDTERQSYNYLIGSDFVPKGWNDGGLAAISFNWQIDFWGRNRAALAAAKGDAAASAAEADAARLALSTGIAGVYAKLDALYAERNTTSRALNVRHQTVSLIADRTQQSLENDSALERVRAAEASTKAHLDAIDEQIALTRNQLAAMVGAGPDRGLSITAPKVSGKSWSGVPADLPLELVGRRPDIIAARMRVEAGGERVKVAQADFYPNINLAAVIGRQALGLDLFGNPDSTFGSAGPAISLPIFEGGRLEAAKGRAVANHDLAVANYDATLSEALKEVADAVVSKRQLRLRIADTQRAVTAASKAWQVTKDRYEGGLANYLEVLTAQDQLIDAEAAEAALVARSFALDIDMIRALGGGYSATETTK</sequence>
<dbReference type="InterPro" id="IPR003423">
    <property type="entry name" value="OMP_efflux"/>
</dbReference>